<gene>
    <name evidence="1" type="ORF">D9613_009869</name>
</gene>
<evidence type="ECO:0000313" key="1">
    <source>
        <dbReference type="EMBL" id="KAF4618435.1"/>
    </source>
</evidence>
<accession>A0A8H4VS84</accession>
<proteinExistence type="predicted"/>
<reference evidence="1 2" key="1">
    <citation type="submission" date="2019-12" db="EMBL/GenBank/DDBJ databases">
        <authorList>
            <person name="Floudas D."/>
            <person name="Bentzer J."/>
            <person name="Ahren D."/>
            <person name="Johansson T."/>
            <person name="Persson P."/>
            <person name="Tunlid A."/>
        </authorList>
    </citation>
    <scope>NUCLEOTIDE SEQUENCE [LARGE SCALE GENOMIC DNA]</scope>
    <source>
        <strain evidence="1 2">CBS 102.39</strain>
    </source>
</reference>
<sequence length="486" mass="53971">MGANYAPLSQVLAIFTCFNQFRPRGDQSWNLSSSIHANFQNRNTSDDALVGNLPESPYLWPYPGVTHVLTHLPTMNPTLISTLRTKPALPHDIFACIADVLADMGREGIVALRALALTSKSTLPMCRRHLFSSVVLVAAFEDMTERLDAVLRANPEIASYVKTFIYSMERFDASEHEQRILQVLGRAPTSVMQFIVLHGSPVDWGVLSETTQNGIIRLLQIPTVSRLHLQYLHKLPTFILAFCRNLRHLGIRGVTGTDVVPPRYIGQLSQLTPSEIPHIIKLEEAQHFHHFLELLLQPSDMIAGGLNVQLEKLQEFGFGIHRGRGLNICYDVLKATRELRCFELGLNGYISLQDLGASLRGSAQTLESATFHILLDGPDKNPLCGLDSTLKAIAGNNCLKNLTINLSAESGRGCDTESGSFGNLDAVLTEAGAFPTLRYVEVTLAWYAEVGEDAEQWIRRLTCDSFPRLLESTTIEICVFEDVEFI</sequence>
<name>A0A8H4VS84_9AGAR</name>
<organism evidence="1 2">
    <name type="scientific">Agrocybe pediades</name>
    <dbReference type="NCBI Taxonomy" id="84607"/>
    <lineage>
        <taxon>Eukaryota</taxon>
        <taxon>Fungi</taxon>
        <taxon>Dikarya</taxon>
        <taxon>Basidiomycota</taxon>
        <taxon>Agaricomycotina</taxon>
        <taxon>Agaricomycetes</taxon>
        <taxon>Agaricomycetidae</taxon>
        <taxon>Agaricales</taxon>
        <taxon>Agaricineae</taxon>
        <taxon>Strophariaceae</taxon>
        <taxon>Agrocybe</taxon>
    </lineage>
</organism>
<dbReference type="EMBL" id="JAACJL010000017">
    <property type="protein sequence ID" value="KAF4618435.1"/>
    <property type="molecule type" value="Genomic_DNA"/>
</dbReference>
<evidence type="ECO:0000313" key="2">
    <source>
        <dbReference type="Proteomes" id="UP000521872"/>
    </source>
</evidence>
<comment type="caution">
    <text evidence="1">The sequence shown here is derived from an EMBL/GenBank/DDBJ whole genome shotgun (WGS) entry which is preliminary data.</text>
</comment>
<protein>
    <submittedName>
        <fullName evidence="1">Uncharacterized protein</fullName>
    </submittedName>
</protein>
<dbReference type="Proteomes" id="UP000521872">
    <property type="component" value="Unassembled WGS sequence"/>
</dbReference>
<dbReference type="AlphaFoldDB" id="A0A8H4VS84"/>
<keyword evidence="2" id="KW-1185">Reference proteome</keyword>